<protein>
    <submittedName>
        <fullName evidence="1">Uncharacterized protein</fullName>
    </submittedName>
</protein>
<comment type="caution">
    <text evidence="1">The sequence shown here is derived from an EMBL/GenBank/DDBJ whole genome shotgun (WGS) entry which is preliminary data.</text>
</comment>
<sequence>MKEKILIQRIEEVTGQHYDSPKDFDKLSQQIFFKTEEMVSPSTLKRLWGYIDSASSPRSYTLDVLARFLGYRDYEAFKVDNEHADVQSDITLCDKVSCEDLAVGDLLELSWLPNRLCRIEHLGGGRFRVVEAQNTKLSVGDTFFCSLFLSHEPLFVDKLMHDGNGPFVYVAGKKDGITVRRLRPSAL</sequence>
<evidence type="ECO:0000313" key="2">
    <source>
        <dbReference type="Proteomes" id="UP000438914"/>
    </source>
</evidence>
<dbReference type="EMBL" id="VUNG01000003">
    <property type="protein sequence ID" value="MST83512.1"/>
    <property type="molecule type" value="Genomic_DNA"/>
</dbReference>
<evidence type="ECO:0000313" key="1">
    <source>
        <dbReference type="EMBL" id="MST83512.1"/>
    </source>
</evidence>
<keyword evidence="2" id="KW-1185">Reference proteome</keyword>
<accession>A0A7K0KC64</accession>
<dbReference type="RefSeq" id="WP_154533082.1">
    <property type="nucleotide sequence ID" value="NZ_VUNG01000003.1"/>
</dbReference>
<proteinExistence type="predicted"/>
<dbReference type="Proteomes" id="UP000438914">
    <property type="component" value="Unassembled WGS sequence"/>
</dbReference>
<organism evidence="1 2">
    <name type="scientific">Hallella mizrahii</name>
    <dbReference type="NCBI Taxonomy" id="2606637"/>
    <lineage>
        <taxon>Bacteria</taxon>
        <taxon>Pseudomonadati</taxon>
        <taxon>Bacteroidota</taxon>
        <taxon>Bacteroidia</taxon>
        <taxon>Bacteroidales</taxon>
        <taxon>Prevotellaceae</taxon>
        <taxon>Hallella</taxon>
    </lineage>
</organism>
<name>A0A7K0KC64_9BACT</name>
<dbReference type="AlphaFoldDB" id="A0A7K0KC64"/>
<gene>
    <name evidence="1" type="ORF">FYJ73_02230</name>
</gene>
<reference evidence="1 2" key="1">
    <citation type="submission" date="2019-08" db="EMBL/GenBank/DDBJ databases">
        <title>In-depth cultivation of the pig gut microbiome towards novel bacterial diversity and tailored functional studies.</title>
        <authorList>
            <person name="Wylensek D."/>
            <person name="Hitch T.C.A."/>
            <person name="Clavel T."/>
        </authorList>
    </citation>
    <scope>NUCLEOTIDE SEQUENCE [LARGE SCALE GENOMIC DNA]</scope>
    <source>
        <strain evidence="1 2">LKV-178-WT-2A</strain>
    </source>
</reference>